<organism evidence="4 5">
    <name type="scientific">Hyphomicrobium nitrativorans NL23</name>
    <dbReference type="NCBI Taxonomy" id="1029756"/>
    <lineage>
        <taxon>Bacteria</taxon>
        <taxon>Pseudomonadati</taxon>
        <taxon>Pseudomonadota</taxon>
        <taxon>Alphaproteobacteria</taxon>
        <taxon>Hyphomicrobiales</taxon>
        <taxon>Hyphomicrobiaceae</taxon>
        <taxon>Hyphomicrobium</taxon>
    </lineage>
</organism>
<keyword evidence="1" id="KW-0375">Hydrogen ion transport</keyword>
<keyword evidence="1" id="KW-0406">Ion transport</keyword>
<feature type="transmembrane region" description="Helical" evidence="3">
    <location>
        <begin position="88"/>
        <end position="106"/>
    </location>
</feature>
<sequence>MASSGENDEPGRGEISPEDREAFKRRASDLGTRLEKVRAETRAKQGPTPDAKSRGTALGQAMKIAIELVVGIAVGGFIGKVLDDWLGTAPWLMIVFVLVGFAAGMTNTVRSARRMQADALRNKDGR</sequence>
<name>V5SDF6_9HYPH</name>
<evidence type="ECO:0000256" key="2">
    <source>
        <dbReference type="SAM" id="MobiDB-lite"/>
    </source>
</evidence>
<dbReference type="Proteomes" id="UP000018542">
    <property type="component" value="Chromosome"/>
</dbReference>
<evidence type="ECO:0000256" key="3">
    <source>
        <dbReference type="SAM" id="Phobius"/>
    </source>
</evidence>
<keyword evidence="3" id="KW-1133">Transmembrane helix</keyword>
<dbReference type="GO" id="GO:0045259">
    <property type="term" value="C:proton-transporting ATP synthase complex"/>
    <property type="evidence" value="ECO:0007669"/>
    <property type="project" value="UniProtKB-UniRule"/>
</dbReference>
<feature type="region of interest" description="Disordered" evidence="2">
    <location>
        <begin position="1"/>
        <end position="56"/>
    </location>
</feature>
<keyword evidence="5" id="KW-1185">Reference proteome</keyword>
<evidence type="ECO:0000313" key="4">
    <source>
        <dbReference type="EMBL" id="AHB47984.1"/>
    </source>
</evidence>
<comment type="similarity">
    <text evidence="1">Belongs to the bacterial AtpI family.</text>
</comment>
<gene>
    <name evidence="4" type="ORF">W911_05575</name>
</gene>
<dbReference type="GO" id="GO:1902600">
    <property type="term" value="P:proton transmembrane transport"/>
    <property type="evidence" value="ECO:0007669"/>
    <property type="project" value="UniProtKB-KW"/>
</dbReference>
<dbReference type="InterPro" id="IPR032820">
    <property type="entry name" value="ATPase_put"/>
</dbReference>
<keyword evidence="1" id="KW-0813">Transport</keyword>
<dbReference type="OrthoDB" id="15401at2"/>
<dbReference type="InterPro" id="IPR016989">
    <property type="entry name" value="Atp1_alphaprobac"/>
</dbReference>
<proteinExistence type="inferred from homology"/>
<keyword evidence="3" id="KW-0812">Transmembrane</keyword>
<keyword evidence="1 3" id="KW-0472">Membrane</keyword>
<dbReference type="RefSeq" id="WP_023786516.1">
    <property type="nucleotide sequence ID" value="NC_022997.1"/>
</dbReference>
<comment type="function">
    <text evidence="1">A possible function for this protein is to guide the assembly of the membrane sector of the ATPase enzyme complex.</text>
</comment>
<protein>
    <recommendedName>
        <fullName evidence="1">ATP synthase protein I</fullName>
    </recommendedName>
</protein>
<accession>V5SDF6</accession>
<dbReference type="PATRIC" id="fig|1029756.8.peg.1172"/>
<dbReference type="KEGG" id="hni:W911_05575"/>
<dbReference type="EMBL" id="CP006912">
    <property type="protein sequence ID" value="AHB47984.1"/>
    <property type="molecule type" value="Genomic_DNA"/>
</dbReference>
<dbReference type="AlphaFoldDB" id="V5SDF6"/>
<dbReference type="HOGENOM" id="CLU_137927_0_0_5"/>
<evidence type="ECO:0000313" key="5">
    <source>
        <dbReference type="Proteomes" id="UP000018542"/>
    </source>
</evidence>
<dbReference type="STRING" id="1029756.W911_05575"/>
<reference evidence="4 5" key="1">
    <citation type="journal article" date="2014" name="Genome Announc.">
        <title>Complete Genome Sequence of Hyphomicrobium nitrativorans Strain NL23, a Denitrifying Bacterium Isolated from Biofilm of a Methanol-Fed Denitrification System Treating Seawater at the Montreal Biodome.</title>
        <authorList>
            <person name="Martineau C."/>
            <person name="Villeneuve C."/>
            <person name="Mauffrey F."/>
            <person name="Villemur R."/>
        </authorList>
    </citation>
    <scope>NUCLEOTIDE SEQUENCE [LARGE SCALE GENOMIC DNA]</scope>
    <source>
        <strain evidence="4">NL23</strain>
    </source>
</reference>
<evidence type="ECO:0000256" key="1">
    <source>
        <dbReference type="PIRNR" id="PIRNR032126"/>
    </source>
</evidence>
<dbReference type="Pfam" id="PF09527">
    <property type="entry name" value="ATPase_gene1"/>
    <property type="match status" value="1"/>
</dbReference>
<dbReference type="PIRSF" id="PIRSF032126">
    <property type="entry name" value="F0F1_ATP_synthase_subunit_I"/>
    <property type="match status" value="1"/>
</dbReference>
<feature type="transmembrane region" description="Helical" evidence="3">
    <location>
        <begin position="64"/>
        <end position="82"/>
    </location>
</feature>
<feature type="compositionally biased region" description="Basic and acidic residues" evidence="2">
    <location>
        <begin position="9"/>
        <end position="43"/>
    </location>
</feature>